<dbReference type="STRING" id="1637975.AN957_07865"/>
<sequence>MRFYIASSFKNSTLVKELSQKLINYNYEHSYDWTKNQRANSIEDLSTIGTKEKEAIIDSDFIVILLPAGKGSHIELGIALGLEKRIYLYSPNQEIYHFDQTTTFYHVEGVDKFVGTLENFTNYLIQKENNYRLQFLKV</sequence>
<protein>
    <submittedName>
        <fullName evidence="1">Group-specific protein</fullName>
    </submittedName>
</protein>
<accession>A0A0Q3VG96</accession>
<dbReference type="EMBL" id="LJIX01000006">
    <property type="protein sequence ID" value="KQL18491.1"/>
    <property type="molecule type" value="Genomic_DNA"/>
</dbReference>
<dbReference type="PATRIC" id="fig|1637975.4.peg.1315"/>
<dbReference type="Gene3D" id="3.40.50.450">
    <property type="match status" value="1"/>
</dbReference>
<dbReference type="Proteomes" id="UP000050996">
    <property type="component" value="Unassembled WGS sequence"/>
</dbReference>
<evidence type="ECO:0000313" key="1">
    <source>
        <dbReference type="EMBL" id="KQL18491.1"/>
    </source>
</evidence>
<reference evidence="1 2" key="1">
    <citation type="submission" date="2015-09" db="EMBL/GenBank/DDBJ databases">
        <title>Genome sequencing project for genomic taxonomy and phylogenomics of Bacillus-like bacteria.</title>
        <authorList>
            <person name="Liu B."/>
            <person name="Wang J."/>
            <person name="Zhu Y."/>
            <person name="Liu G."/>
            <person name="Chen Q."/>
            <person name="Chen Z."/>
            <person name="Lan J."/>
            <person name="Che J."/>
            <person name="Ge C."/>
            <person name="Shi H."/>
            <person name="Pan Z."/>
            <person name="Liu X."/>
        </authorList>
    </citation>
    <scope>NUCLEOTIDE SEQUENCE [LARGE SCALE GENOMIC DNA]</scope>
    <source>
        <strain evidence="1 2">FJAT-18043</strain>
    </source>
</reference>
<keyword evidence="2" id="KW-1185">Reference proteome</keyword>
<dbReference type="AlphaFoldDB" id="A0A0Q3VG96"/>
<dbReference type="RefSeq" id="WP_053475060.1">
    <property type="nucleotide sequence ID" value="NZ_CP041305.1"/>
</dbReference>
<gene>
    <name evidence="1" type="ORF">AN957_07865</name>
</gene>
<proteinExistence type="predicted"/>
<organism evidence="1 2">
    <name type="scientific">Cytobacillus solani</name>
    <dbReference type="NCBI Taxonomy" id="1637975"/>
    <lineage>
        <taxon>Bacteria</taxon>
        <taxon>Bacillati</taxon>
        <taxon>Bacillota</taxon>
        <taxon>Bacilli</taxon>
        <taxon>Bacillales</taxon>
        <taxon>Bacillaceae</taxon>
        <taxon>Cytobacillus</taxon>
    </lineage>
</organism>
<dbReference type="SUPFAM" id="SSF52309">
    <property type="entry name" value="N-(deoxy)ribosyltransferase-like"/>
    <property type="match status" value="1"/>
</dbReference>
<name>A0A0Q3VG96_9BACI</name>
<evidence type="ECO:0000313" key="2">
    <source>
        <dbReference type="Proteomes" id="UP000050996"/>
    </source>
</evidence>
<comment type="caution">
    <text evidence="1">The sequence shown here is derived from an EMBL/GenBank/DDBJ whole genome shotgun (WGS) entry which is preliminary data.</text>
</comment>